<feature type="coiled-coil region" evidence="2">
    <location>
        <begin position="29"/>
        <end position="63"/>
    </location>
</feature>
<evidence type="ECO:0000313" key="6">
    <source>
        <dbReference type="Proteomes" id="UP001204144"/>
    </source>
</evidence>
<dbReference type="PANTHER" id="PTHR30469">
    <property type="entry name" value="MULTIDRUG RESISTANCE PROTEIN MDTA"/>
    <property type="match status" value="1"/>
</dbReference>
<dbReference type="GO" id="GO:0015562">
    <property type="term" value="F:efflux transmembrane transporter activity"/>
    <property type="evidence" value="ECO:0007669"/>
    <property type="project" value="TreeGrafter"/>
</dbReference>
<proteinExistence type="inferred from homology"/>
<protein>
    <submittedName>
        <fullName evidence="5">Efflux RND transporter periplasmic adaptor subunit</fullName>
    </submittedName>
</protein>
<comment type="similarity">
    <text evidence="1">Belongs to the membrane fusion protein (MFP) (TC 8.A.1) family.</text>
</comment>
<feature type="domain" description="CusB-like beta-barrel" evidence="4">
    <location>
        <begin position="229"/>
        <end position="302"/>
    </location>
</feature>
<dbReference type="InterPro" id="IPR006143">
    <property type="entry name" value="RND_pump_MFP"/>
</dbReference>
<dbReference type="PROSITE" id="PS51257">
    <property type="entry name" value="PROKAR_LIPOPROTEIN"/>
    <property type="match status" value="1"/>
</dbReference>
<dbReference type="Proteomes" id="UP001204144">
    <property type="component" value="Unassembled WGS sequence"/>
</dbReference>
<gene>
    <name evidence="5" type="ORF">EGI31_09560</name>
</gene>
<dbReference type="Gene3D" id="2.40.50.100">
    <property type="match status" value="1"/>
</dbReference>
<accession>A0AAE3H1R8</accession>
<dbReference type="NCBIfam" id="TIGR01730">
    <property type="entry name" value="RND_mfp"/>
    <property type="match status" value="1"/>
</dbReference>
<dbReference type="RefSeq" id="WP_255036989.1">
    <property type="nucleotide sequence ID" value="NZ_RJUF01000022.1"/>
</dbReference>
<dbReference type="GO" id="GO:1990281">
    <property type="term" value="C:efflux pump complex"/>
    <property type="evidence" value="ECO:0007669"/>
    <property type="project" value="TreeGrafter"/>
</dbReference>
<dbReference type="Gene3D" id="2.40.30.170">
    <property type="match status" value="1"/>
</dbReference>
<comment type="caution">
    <text evidence="5">The sequence shown here is derived from an EMBL/GenBank/DDBJ whole genome shotgun (WGS) entry which is preliminary data.</text>
</comment>
<dbReference type="EMBL" id="RJUF01000022">
    <property type="protein sequence ID" value="MCP9763203.1"/>
    <property type="molecule type" value="Genomic_DNA"/>
</dbReference>
<dbReference type="Gene3D" id="2.40.420.20">
    <property type="match status" value="1"/>
</dbReference>
<reference evidence="5 6" key="1">
    <citation type="submission" date="2018-11" db="EMBL/GenBank/DDBJ databases">
        <title>Novel bacteria species description.</title>
        <authorList>
            <person name="Han J.-H."/>
        </authorList>
    </citation>
    <scope>NUCLEOTIDE SEQUENCE [LARGE SCALE GENOMIC DNA]</scope>
    <source>
        <strain evidence="5 6">KCTC23259</strain>
    </source>
</reference>
<dbReference type="InterPro" id="IPR058792">
    <property type="entry name" value="Beta-barrel_RND_2"/>
</dbReference>
<keyword evidence="6" id="KW-1185">Reference proteome</keyword>
<dbReference type="SUPFAM" id="SSF111369">
    <property type="entry name" value="HlyD-like secretion proteins"/>
    <property type="match status" value="1"/>
</dbReference>
<dbReference type="Pfam" id="PF25954">
    <property type="entry name" value="Beta-barrel_RND_2"/>
    <property type="match status" value="1"/>
</dbReference>
<dbReference type="Pfam" id="PF25893">
    <property type="entry name" value="HH_CzcB"/>
    <property type="match status" value="1"/>
</dbReference>
<dbReference type="AlphaFoldDB" id="A0AAE3H1R8"/>
<feature type="coiled-coil region" evidence="2">
    <location>
        <begin position="136"/>
        <end position="187"/>
    </location>
</feature>
<evidence type="ECO:0000256" key="2">
    <source>
        <dbReference type="SAM" id="Coils"/>
    </source>
</evidence>
<evidence type="ECO:0000259" key="3">
    <source>
        <dbReference type="Pfam" id="PF25893"/>
    </source>
</evidence>
<sequence>MKKAFTSILLMSLMVFVTVSCGKKEDNSLAGKKAQLATLQKEASTLTDKIQKLQSEIDKLEPNKEQKIKTVAVSPIVTENFQHFVEATGRLEAENNVFVSPQTGGALTRVFVKIGDYVTKGQKIATIDNSILRNSIQEVEIQLETAKTIFERQKNLWDQKIGTEVQYIQAKSAVESLERRINTLKSQDGLNVVISPISGVVDEVRLKAGEIAAPGIGIVRIVNFSDLKVVANVPDTYAGTISKGDMVKIKFPDLQKEISAKLSYVSQTINQVSRTFAVEAKVPNFDKSLKPNLTAIMNVNDQSKGAAIVITESFVQNTEQGSIVYVAETEGNKKIARAKVVKTGLSYDGKIEIISGLTSGDLLITQGYQEIVDGQLINY</sequence>
<evidence type="ECO:0000259" key="4">
    <source>
        <dbReference type="Pfam" id="PF25954"/>
    </source>
</evidence>
<feature type="domain" description="CzcB-like alpha-helical hairpin" evidence="3">
    <location>
        <begin position="141"/>
        <end position="183"/>
    </location>
</feature>
<name>A0AAE3H1R8_9BACT</name>
<keyword evidence="2" id="KW-0175">Coiled coil</keyword>
<evidence type="ECO:0000313" key="5">
    <source>
        <dbReference type="EMBL" id="MCP9763203.1"/>
    </source>
</evidence>
<organism evidence="5 6">
    <name type="scientific">Lacihabitans soyangensis</name>
    <dbReference type="NCBI Taxonomy" id="869394"/>
    <lineage>
        <taxon>Bacteria</taxon>
        <taxon>Pseudomonadati</taxon>
        <taxon>Bacteroidota</taxon>
        <taxon>Cytophagia</taxon>
        <taxon>Cytophagales</taxon>
        <taxon>Leadbetterellaceae</taxon>
        <taxon>Lacihabitans</taxon>
    </lineage>
</organism>
<evidence type="ECO:0000256" key="1">
    <source>
        <dbReference type="ARBA" id="ARBA00009477"/>
    </source>
</evidence>
<dbReference type="InterPro" id="IPR058648">
    <property type="entry name" value="HH_CzcB-like"/>
</dbReference>
<dbReference type="PANTHER" id="PTHR30469:SF15">
    <property type="entry name" value="HLYD FAMILY OF SECRETION PROTEINS"/>
    <property type="match status" value="1"/>
</dbReference>